<dbReference type="GO" id="GO:0012505">
    <property type="term" value="C:endomembrane system"/>
    <property type="evidence" value="ECO:0007669"/>
    <property type="project" value="UniProtKB-SubCell"/>
</dbReference>
<evidence type="ECO:0000256" key="1">
    <source>
        <dbReference type="ARBA" id="ARBA00004127"/>
    </source>
</evidence>
<evidence type="ECO:0000256" key="3">
    <source>
        <dbReference type="ARBA" id="ARBA00022729"/>
    </source>
</evidence>
<reference evidence="8" key="2">
    <citation type="journal article" date="2024" name="Plant">
        <title>Genomic evolution and insights into agronomic trait innovations of Sesamum species.</title>
        <authorList>
            <person name="Miao H."/>
            <person name="Wang L."/>
            <person name="Qu L."/>
            <person name="Liu H."/>
            <person name="Sun Y."/>
            <person name="Le M."/>
            <person name="Wang Q."/>
            <person name="Wei S."/>
            <person name="Zheng Y."/>
            <person name="Lin W."/>
            <person name="Duan Y."/>
            <person name="Cao H."/>
            <person name="Xiong S."/>
            <person name="Wang X."/>
            <person name="Wei L."/>
            <person name="Li C."/>
            <person name="Ma Q."/>
            <person name="Ju M."/>
            <person name="Zhao R."/>
            <person name="Li G."/>
            <person name="Mu C."/>
            <person name="Tian Q."/>
            <person name="Mei H."/>
            <person name="Zhang T."/>
            <person name="Gao T."/>
            <person name="Zhang H."/>
        </authorList>
    </citation>
    <scope>NUCLEOTIDE SEQUENCE</scope>
    <source>
        <strain evidence="8">K16</strain>
    </source>
</reference>
<feature type="transmembrane region" description="Helical" evidence="7">
    <location>
        <begin position="84"/>
        <end position="106"/>
    </location>
</feature>
<sequence>MTAVDPLPFLFPVKAALFGFLYMQEEFIACAETMAKNMVFLACLLIMAMDITAGILGIQAEISQNKVKHLRMWIYECRDPSNQAFNLGLAAVVLLTLAHVVANLLGGCVFIRSKQELDQASPDRQLAAASLILSWIMLSIAFALLISGTLANSKSRKNCGIDNRHMLSIGGILCFIHGLFDVAYYVSATAVAKEERKLHQPTQGLPA</sequence>
<comment type="similarity">
    <text evidence="6">Belongs to the DESIGUAL family.</text>
</comment>
<reference evidence="8" key="1">
    <citation type="submission" date="2020-06" db="EMBL/GenBank/DDBJ databases">
        <authorList>
            <person name="Li T."/>
            <person name="Hu X."/>
            <person name="Zhang T."/>
            <person name="Song X."/>
            <person name="Zhang H."/>
            <person name="Dai N."/>
            <person name="Sheng W."/>
            <person name="Hou X."/>
            <person name="Wei L."/>
        </authorList>
    </citation>
    <scope>NUCLEOTIDE SEQUENCE</scope>
    <source>
        <strain evidence="8">K16</strain>
        <tissue evidence="8">Leaf</tissue>
    </source>
</reference>
<dbReference type="AlphaFoldDB" id="A0AAE1W4N5"/>
<organism evidence="8 9">
    <name type="scientific">Sesamum angolense</name>
    <dbReference type="NCBI Taxonomy" id="2727404"/>
    <lineage>
        <taxon>Eukaryota</taxon>
        <taxon>Viridiplantae</taxon>
        <taxon>Streptophyta</taxon>
        <taxon>Embryophyta</taxon>
        <taxon>Tracheophyta</taxon>
        <taxon>Spermatophyta</taxon>
        <taxon>Magnoliopsida</taxon>
        <taxon>eudicotyledons</taxon>
        <taxon>Gunneridae</taxon>
        <taxon>Pentapetalae</taxon>
        <taxon>asterids</taxon>
        <taxon>lamiids</taxon>
        <taxon>Lamiales</taxon>
        <taxon>Pedaliaceae</taxon>
        <taxon>Sesamum</taxon>
    </lineage>
</organism>
<evidence type="ECO:0000313" key="8">
    <source>
        <dbReference type="EMBL" id="KAK4386667.1"/>
    </source>
</evidence>
<accession>A0AAE1W4N5</accession>
<name>A0AAE1W4N5_9LAMI</name>
<evidence type="ECO:0000313" key="9">
    <source>
        <dbReference type="Proteomes" id="UP001289374"/>
    </source>
</evidence>
<evidence type="ECO:0000256" key="7">
    <source>
        <dbReference type="SAM" id="Phobius"/>
    </source>
</evidence>
<keyword evidence="5 7" id="KW-0472">Membrane</keyword>
<dbReference type="Proteomes" id="UP001289374">
    <property type="component" value="Unassembled WGS sequence"/>
</dbReference>
<dbReference type="InterPro" id="IPR052222">
    <property type="entry name" value="DESIGUAL"/>
</dbReference>
<keyword evidence="9" id="KW-1185">Reference proteome</keyword>
<proteinExistence type="inferred from homology"/>
<feature type="transmembrane region" description="Helical" evidence="7">
    <location>
        <begin position="39"/>
        <end position="63"/>
    </location>
</feature>
<keyword evidence="4 7" id="KW-1133">Transmembrane helix</keyword>
<gene>
    <name evidence="8" type="ORF">Sango_2537300</name>
</gene>
<feature type="transmembrane region" description="Helical" evidence="7">
    <location>
        <begin position="167"/>
        <end position="186"/>
    </location>
</feature>
<dbReference type="Pfam" id="PF06749">
    <property type="entry name" value="DUF1218"/>
    <property type="match status" value="1"/>
</dbReference>
<evidence type="ECO:0000256" key="6">
    <source>
        <dbReference type="ARBA" id="ARBA00029467"/>
    </source>
</evidence>
<evidence type="ECO:0000256" key="4">
    <source>
        <dbReference type="ARBA" id="ARBA00022989"/>
    </source>
</evidence>
<protein>
    <submittedName>
        <fullName evidence="8">Uncharacterized protein</fullName>
    </submittedName>
</protein>
<evidence type="ECO:0000256" key="2">
    <source>
        <dbReference type="ARBA" id="ARBA00022692"/>
    </source>
</evidence>
<dbReference type="InterPro" id="IPR009606">
    <property type="entry name" value="DEAL/Modifying_wall_lignin1/2"/>
</dbReference>
<comment type="subcellular location">
    <subcellularLocation>
        <location evidence="1">Endomembrane system</location>
        <topology evidence="1">Multi-pass membrane protein</topology>
    </subcellularLocation>
</comment>
<evidence type="ECO:0000256" key="5">
    <source>
        <dbReference type="ARBA" id="ARBA00023136"/>
    </source>
</evidence>
<feature type="transmembrane region" description="Helical" evidence="7">
    <location>
        <begin position="126"/>
        <end position="146"/>
    </location>
</feature>
<dbReference type="PANTHER" id="PTHR31769">
    <property type="entry name" value="OS07G0462200 PROTEIN-RELATED"/>
    <property type="match status" value="1"/>
</dbReference>
<comment type="caution">
    <text evidence="8">The sequence shown here is derived from an EMBL/GenBank/DDBJ whole genome shotgun (WGS) entry which is preliminary data.</text>
</comment>
<dbReference type="EMBL" id="JACGWL010000015">
    <property type="protein sequence ID" value="KAK4386667.1"/>
    <property type="molecule type" value="Genomic_DNA"/>
</dbReference>
<keyword evidence="3" id="KW-0732">Signal</keyword>
<keyword evidence="2 7" id="KW-0812">Transmembrane</keyword>